<comment type="caution">
    <text evidence="2">The sequence shown here is derived from an EMBL/GenBank/DDBJ whole genome shotgun (WGS) entry which is preliminary data.</text>
</comment>
<dbReference type="Pfam" id="PF03167">
    <property type="entry name" value="UDG"/>
    <property type="match status" value="1"/>
</dbReference>
<reference evidence="3" key="1">
    <citation type="journal article" date="2019" name="Int. J. Syst. Evol. Microbiol.">
        <title>The Global Catalogue of Microorganisms (GCM) 10K type strain sequencing project: providing services to taxonomists for standard genome sequencing and annotation.</title>
        <authorList>
            <consortium name="The Broad Institute Genomics Platform"/>
            <consortium name="The Broad Institute Genome Sequencing Center for Infectious Disease"/>
            <person name="Wu L."/>
            <person name="Ma J."/>
        </authorList>
    </citation>
    <scope>NUCLEOTIDE SEQUENCE [LARGE SCALE GENOMIC DNA]</scope>
    <source>
        <strain evidence="3">JCM 14319</strain>
    </source>
</reference>
<evidence type="ECO:0000313" key="3">
    <source>
        <dbReference type="Proteomes" id="UP001500506"/>
    </source>
</evidence>
<evidence type="ECO:0000259" key="1">
    <source>
        <dbReference type="SMART" id="SM00986"/>
    </source>
</evidence>
<dbReference type="PANTHER" id="PTHR42160">
    <property type="entry name" value="URACIL-DNA GLYCOSYLASE SUPERFAMILY PROTEIN"/>
    <property type="match status" value="1"/>
</dbReference>
<keyword evidence="3" id="KW-1185">Reference proteome</keyword>
<protein>
    <submittedName>
        <fullName evidence="2">Uracil-DNA glycosylase family protein</fullName>
    </submittedName>
</protein>
<accession>A0ABP4WZZ9</accession>
<dbReference type="RefSeq" id="WP_232498102.1">
    <property type="nucleotide sequence ID" value="NZ_BAAANH010000006.1"/>
</dbReference>
<dbReference type="InterPro" id="IPR036895">
    <property type="entry name" value="Uracil-DNA_glycosylase-like_sf"/>
</dbReference>
<dbReference type="SUPFAM" id="SSF52141">
    <property type="entry name" value="Uracil-DNA glycosylase-like"/>
    <property type="match status" value="1"/>
</dbReference>
<dbReference type="SMART" id="SM00986">
    <property type="entry name" value="UDG"/>
    <property type="match status" value="1"/>
</dbReference>
<dbReference type="Gene3D" id="3.40.470.10">
    <property type="entry name" value="Uracil-DNA glycosylase-like domain"/>
    <property type="match status" value="1"/>
</dbReference>
<name>A0ABP4WZZ9_9MICO</name>
<dbReference type="PANTHER" id="PTHR42160:SF1">
    <property type="entry name" value="URACIL-DNA GLYCOSYLASE SUPERFAMILY PROTEIN"/>
    <property type="match status" value="1"/>
</dbReference>
<proteinExistence type="predicted"/>
<feature type="domain" description="Uracil-DNA glycosylase-like" evidence="1">
    <location>
        <begin position="29"/>
        <end position="185"/>
    </location>
</feature>
<dbReference type="InterPro" id="IPR047124">
    <property type="entry name" value="HI_0220.2"/>
</dbReference>
<dbReference type="SMART" id="SM00987">
    <property type="entry name" value="UreE_C"/>
    <property type="match status" value="1"/>
</dbReference>
<dbReference type="CDD" id="cd10033">
    <property type="entry name" value="UDG_like"/>
    <property type="match status" value="1"/>
</dbReference>
<sequence length="194" mass="21723">MTDPIQSLRDAIIADPENAPFTAVGWRPVFAASPESRILLVGQAPGRRAQESGIPWNDASGDALVRWLGVDRETFHDPVAFAIVPMDFYFPGKSGSGDFPPRRVFAAAWHPPLLEQLTELRLTLLIGAHAQRAYLPDRRRTLTETVRYWRDYGPAVFPLVHPSPRNTAWQQRNPWFEAETVPDLRMAVAAALAD</sequence>
<dbReference type="InterPro" id="IPR005122">
    <property type="entry name" value="Uracil-DNA_glycosylase-like"/>
</dbReference>
<gene>
    <name evidence="2" type="ORF">GCM10009747_29240</name>
</gene>
<dbReference type="EMBL" id="BAAANH010000006">
    <property type="protein sequence ID" value="GAA1767014.1"/>
    <property type="molecule type" value="Genomic_DNA"/>
</dbReference>
<organism evidence="2 3">
    <name type="scientific">Agromyces humatus</name>
    <dbReference type="NCBI Taxonomy" id="279573"/>
    <lineage>
        <taxon>Bacteria</taxon>
        <taxon>Bacillati</taxon>
        <taxon>Actinomycetota</taxon>
        <taxon>Actinomycetes</taxon>
        <taxon>Micrococcales</taxon>
        <taxon>Microbacteriaceae</taxon>
        <taxon>Agromyces</taxon>
    </lineage>
</organism>
<evidence type="ECO:0000313" key="2">
    <source>
        <dbReference type="EMBL" id="GAA1767014.1"/>
    </source>
</evidence>
<dbReference type="Proteomes" id="UP001500506">
    <property type="component" value="Unassembled WGS sequence"/>
</dbReference>